<sequence>MTSIFSRVKSKIVKNDKNHNKDGAVSSASSNHEPKDTNSGILIVKLVKTKHDKGLGLTISGGIDRGSNHPVVSHLRLGGIADKSESLVIGDTILAVNNKKTENLTHQEVVDLLRNAGQHVHLKIQYKLPTPDTSINSSCKTAIIQLKKEADGFGIVARESPQTSVHGYRPLIVASVRPGSAAQSRGVIHVGDRLLAINGQALLGLSREDAVLLLKHAHDQVSLQIEYDVCHKDPLSSRNGTWIVEIEKPAPTVSLGLILVEDRSGVIVISDINEGGVADRLGVFHKEDQIISVNGTFVKELSLAGVVELLAKSGSRVKIEFLTVHTLKEDADDTALSDRYGKVDSWVCSPGEFSDDQMSEMTAHEEVPSKDRKLHDSDARERLLRALPQAPSSNLAGYDNTARALMNDTSPYEEISEVIGNSRANVELHSEPGSDHRSRGRTTEGLYSKIRRPRSNSLGTSTAGRNSPWYGYRGVGSRGSSFSNVNSASSMRRRHVSNRSNGFWSSGSLKCAANAQLCRQEYVEVNLTADSQGFGMIIAESFIGRQSILVIAEIENGGPAERSGVLQVNDEVLGINDTDVGIMSAEHCNGILQSFGTHANILIGFTVAESIVATSGTFSVKLPKHYFGLGITFTELMHDEKTSIIISHVRKGSLAYRTGVLHLGDKLLALNGTKMNCVEDAITFTDAIPQGEIVSVTVQKEQEVEDEDENSGVVYSIELSKQGRSTVGIVITGGGEETGSKSILVTSLVPGTVADRSGAVHVGDRILAINDIFVKNKPVKEVYQMLDFSGEVVKLRLQSVDARRAKKPSVENPRGLEIPDMSSLHRVSAWAEIFSELDQIVACTPSVVKKEPEVKTKAAKDDGVSESGNVSKKTGKELAESEITATVCNEVKSGNDEFWEQFDELWEGESSKEQTDQSVTNTIHTSEICSYAAPTQKECTASSHDSSSGTLKGKSISIRYVVHEKCVNPTEETREKTTQRSCVYLTQDSRGKLTRDDSKSNGFSADEDTTNQSRKDSTNRSREDTTHGSRATEESLEKTTQITKSLERSPSVASGYETDNSTLRSSANDLPHCGRSSRTDTETFTSIDSFDISNDADDKLLASPSKIAQSSDVLETRTFSVGKSEEHGFGFSLMPDKFKQEVYIASVLPGGPCDGLLQPLDKITKIDDKDLTQLNIYEIIQILQHGPATIKLCVVRNPFNTYIDSKS</sequence>
<dbReference type="GO" id="GO:0005737">
    <property type="term" value="C:cytoplasm"/>
    <property type="evidence" value="ECO:0007669"/>
    <property type="project" value="UniProtKB-SubCell"/>
</dbReference>
<feature type="region of interest" description="Disordered" evidence="4">
    <location>
        <begin position="10"/>
        <end position="36"/>
    </location>
</feature>
<dbReference type="Pfam" id="PF00595">
    <property type="entry name" value="PDZ"/>
    <property type="match status" value="7"/>
</dbReference>
<keyword evidence="2" id="KW-0963">Cytoplasm</keyword>
<reference evidence="5" key="1">
    <citation type="submission" date="2020-04" db="EMBL/GenBank/DDBJ databases">
        <authorList>
            <person name="Alioto T."/>
            <person name="Alioto T."/>
            <person name="Gomez Garrido J."/>
        </authorList>
    </citation>
    <scope>NUCLEOTIDE SEQUENCE</scope>
    <source>
        <strain evidence="5">A484AB</strain>
    </source>
</reference>
<organism evidence="5 6">
    <name type="scientific">Paramuricea clavata</name>
    <name type="common">Red gorgonian</name>
    <name type="synonym">Violescent sea-whip</name>
    <dbReference type="NCBI Taxonomy" id="317549"/>
    <lineage>
        <taxon>Eukaryota</taxon>
        <taxon>Metazoa</taxon>
        <taxon>Cnidaria</taxon>
        <taxon>Anthozoa</taxon>
        <taxon>Octocorallia</taxon>
        <taxon>Malacalcyonacea</taxon>
        <taxon>Plexauridae</taxon>
        <taxon>Paramuricea</taxon>
    </lineage>
</organism>
<dbReference type="SMART" id="SM00228">
    <property type="entry name" value="PDZ"/>
    <property type="match status" value="7"/>
</dbReference>
<feature type="region of interest" description="Disordered" evidence="4">
    <location>
        <begin position="354"/>
        <end position="375"/>
    </location>
</feature>
<dbReference type="AlphaFoldDB" id="A0A7D9D7R6"/>
<evidence type="ECO:0000256" key="1">
    <source>
        <dbReference type="ARBA" id="ARBA00004496"/>
    </source>
</evidence>
<dbReference type="CDD" id="cd00136">
    <property type="entry name" value="PDZ_canonical"/>
    <property type="match status" value="1"/>
</dbReference>
<feature type="compositionally biased region" description="Basic and acidic residues" evidence="4">
    <location>
        <begin position="13"/>
        <end position="22"/>
    </location>
</feature>
<keyword evidence="5" id="KW-0675">Receptor</keyword>
<feature type="compositionally biased region" description="Basic and acidic residues" evidence="4">
    <location>
        <begin position="1013"/>
        <end position="1037"/>
    </location>
</feature>
<evidence type="ECO:0000256" key="2">
    <source>
        <dbReference type="ARBA" id="ARBA00022490"/>
    </source>
</evidence>
<dbReference type="PANTHER" id="PTHR46227:SF2">
    <property type="entry name" value="FI03335P"/>
    <property type="match status" value="1"/>
</dbReference>
<evidence type="ECO:0000256" key="4">
    <source>
        <dbReference type="SAM" id="MobiDB-lite"/>
    </source>
</evidence>
<name>A0A7D9D7R6_PARCT</name>
<dbReference type="OrthoDB" id="75502at2759"/>
<keyword evidence="6" id="KW-1185">Reference proteome</keyword>
<dbReference type="InterPro" id="IPR001478">
    <property type="entry name" value="PDZ"/>
</dbReference>
<dbReference type="EMBL" id="CACRXK020000174">
    <property type="protein sequence ID" value="CAB3979180.1"/>
    <property type="molecule type" value="Genomic_DNA"/>
</dbReference>
<dbReference type="InterPro" id="IPR043545">
    <property type="entry name" value="GRIP1/2"/>
</dbReference>
<accession>A0A7D9D7R6</accession>
<dbReference type="PROSITE" id="PS50106">
    <property type="entry name" value="PDZ"/>
    <property type="match status" value="7"/>
</dbReference>
<comment type="caution">
    <text evidence="5">The sequence shown here is derived from an EMBL/GenBank/DDBJ whole genome shotgun (WGS) entry which is preliminary data.</text>
</comment>
<proteinExistence type="predicted"/>
<evidence type="ECO:0000313" key="5">
    <source>
        <dbReference type="EMBL" id="CAB3979180.1"/>
    </source>
</evidence>
<gene>
    <name evidence="5" type="ORF">PACLA_8A065694</name>
</gene>
<evidence type="ECO:0000256" key="3">
    <source>
        <dbReference type="ARBA" id="ARBA00022737"/>
    </source>
</evidence>
<evidence type="ECO:0000313" key="6">
    <source>
        <dbReference type="Proteomes" id="UP001152795"/>
    </source>
</evidence>
<comment type="subcellular location">
    <subcellularLocation>
        <location evidence="1">Cytoplasm</location>
    </subcellularLocation>
</comment>
<protein>
    <submittedName>
        <fullName evidence="5">Glutamate receptor-interacting 2, partial</fullName>
    </submittedName>
</protein>
<dbReference type="InterPro" id="IPR036034">
    <property type="entry name" value="PDZ_sf"/>
</dbReference>
<keyword evidence="3" id="KW-0677">Repeat</keyword>
<feature type="compositionally biased region" description="Basic and acidic residues" evidence="4">
    <location>
        <begin position="990"/>
        <end position="999"/>
    </location>
</feature>
<dbReference type="SUPFAM" id="SSF50156">
    <property type="entry name" value="PDZ domain-like"/>
    <property type="match status" value="7"/>
</dbReference>
<dbReference type="PANTHER" id="PTHR46227">
    <property type="entry name" value="GLUTAMATE RECEPTOR-INTERACTING PROTEIN GRIP"/>
    <property type="match status" value="1"/>
</dbReference>
<dbReference type="GO" id="GO:0098887">
    <property type="term" value="P:neurotransmitter receptor transport, endosome to postsynaptic membrane"/>
    <property type="evidence" value="ECO:0007669"/>
    <property type="project" value="TreeGrafter"/>
</dbReference>
<dbReference type="Gene3D" id="2.30.42.10">
    <property type="match status" value="7"/>
</dbReference>
<feature type="compositionally biased region" description="Basic and acidic residues" evidence="4">
    <location>
        <begin position="362"/>
        <end position="375"/>
    </location>
</feature>
<feature type="compositionally biased region" description="Polar residues" evidence="4">
    <location>
        <begin position="1057"/>
        <end position="1068"/>
    </location>
</feature>
<dbReference type="Proteomes" id="UP001152795">
    <property type="component" value="Unassembled WGS sequence"/>
</dbReference>
<feature type="region of interest" description="Disordered" evidence="4">
    <location>
        <begin position="990"/>
        <end position="1080"/>
    </location>
</feature>